<sequence length="129" mass="14175">MKGLVAETDIEELESLHTTTGLAPSILLCPYADQSALQALAMHNYVLDGFLNIYARSLKDIQIEVDPYMNFSEGPTFTSDVVVSRSPANDEIASTFIRASVAGFKYDGRPLDVLETYAEAAVLRRDTIL</sequence>
<dbReference type="Proteomes" id="UP001146351">
    <property type="component" value="Unassembled WGS sequence"/>
</dbReference>
<dbReference type="AlphaFoldDB" id="A0A9W9LWY8"/>
<protein>
    <submittedName>
        <fullName evidence="1">Uncharacterized protein</fullName>
    </submittedName>
</protein>
<proteinExistence type="predicted"/>
<dbReference type="EMBL" id="JAPQKO010000002">
    <property type="protein sequence ID" value="KAJ5180640.1"/>
    <property type="molecule type" value="Genomic_DNA"/>
</dbReference>
<reference evidence="1" key="1">
    <citation type="submission" date="2022-11" db="EMBL/GenBank/DDBJ databases">
        <authorList>
            <person name="Petersen C."/>
        </authorList>
    </citation>
    <scope>NUCLEOTIDE SEQUENCE</scope>
    <source>
        <strain evidence="1">IBT 21917</strain>
    </source>
</reference>
<organism evidence="1 2">
    <name type="scientific">Penicillium capsulatum</name>
    <dbReference type="NCBI Taxonomy" id="69766"/>
    <lineage>
        <taxon>Eukaryota</taxon>
        <taxon>Fungi</taxon>
        <taxon>Dikarya</taxon>
        <taxon>Ascomycota</taxon>
        <taxon>Pezizomycotina</taxon>
        <taxon>Eurotiomycetes</taxon>
        <taxon>Eurotiomycetidae</taxon>
        <taxon>Eurotiales</taxon>
        <taxon>Aspergillaceae</taxon>
        <taxon>Penicillium</taxon>
    </lineage>
</organism>
<reference evidence="1" key="2">
    <citation type="journal article" date="2023" name="IMA Fungus">
        <title>Comparative genomic study of the Penicillium genus elucidates a diverse pangenome and 15 lateral gene transfer events.</title>
        <authorList>
            <person name="Petersen C."/>
            <person name="Sorensen T."/>
            <person name="Nielsen M.R."/>
            <person name="Sondergaard T.E."/>
            <person name="Sorensen J.L."/>
            <person name="Fitzpatrick D.A."/>
            <person name="Frisvad J.C."/>
            <person name="Nielsen K.L."/>
        </authorList>
    </citation>
    <scope>NUCLEOTIDE SEQUENCE</scope>
    <source>
        <strain evidence="1">IBT 21917</strain>
    </source>
</reference>
<keyword evidence="2" id="KW-1185">Reference proteome</keyword>
<evidence type="ECO:0000313" key="2">
    <source>
        <dbReference type="Proteomes" id="UP001146351"/>
    </source>
</evidence>
<dbReference type="OrthoDB" id="3853310at2759"/>
<name>A0A9W9LWY8_9EURO</name>
<comment type="caution">
    <text evidence="1">The sequence shown here is derived from an EMBL/GenBank/DDBJ whole genome shotgun (WGS) entry which is preliminary data.</text>
</comment>
<gene>
    <name evidence="1" type="ORF">N7492_003850</name>
</gene>
<evidence type="ECO:0000313" key="1">
    <source>
        <dbReference type="EMBL" id="KAJ5180640.1"/>
    </source>
</evidence>
<accession>A0A9W9LWY8</accession>